<evidence type="ECO:0000313" key="12">
    <source>
        <dbReference type="Proteomes" id="UP000434036"/>
    </source>
</evidence>
<dbReference type="SFLD" id="SFLDG01082">
    <property type="entry name" value="B12-binding_domain_containing"/>
    <property type="match status" value="1"/>
</dbReference>
<dbReference type="InterPro" id="IPR006638">
    <property type="entry name" value="Elp3/MiaA/NifB-like_rSAM"/>
</dbReference>
<dbReference type="InterPro" id="IPR058240">
    <property type="entry name" value="rSAM_sf"/>
</dbReference>
<dbReference type="SFLD" id="SFLDF00288">
    <property type="entry name" value="HemN-like__clustered_with_nucl"/>
    <property type="match status" value="1"/>
</dbReference>
<dbReference type="InterPro" id="IPR007197">
    <property type="entry name" value="rSAM"/>
</dbReference>
<dbReference type="GO" id="GO:0051539">
    <property type="term" value="F:4 iron, 4 sulfur cluster binding"/>
    <property type="evidence" value="ECO:0007669"/>
    <property type="project" value="UniProtKB-UniRule"/>
</dbReference>
<proteinExistence type="inferred from homology"/>
<reference evidence="11 12" key="2">
    <citation type="submission" date="2020-01" db="EMBL/GenBank/DDBJ databases">
        <title>Clostridiaceae sp. nov. isolated from the gut of human by culturomics.</title>
        <authorList>
            <person name="Chang Y."/>
        </authorList>
    </citation>
    <scope>NUCLEOTIDE SEQUENCE [LARGE SCALE GENOMIC DNA]</scope>
    <source>
        <strain evidence="11 12">DONG20-135</strain>
    </source>
</reference>
<dbReference type="InterPro" id="IPR013785">
    <property type="entry name" value="Aldolase_TIM"/>
</dbReference>
<evidence type="ECO:0000256" key="5">
    <source>
        <dbReference type="ARBA" id="ARBA00022723"/>
    </source>
</evidence>
<dbReference type="InterPro" id="IPR004559">
    <property type="entry name" value="HemW-like"/>
</dbReference>
<dbReference type="Pfam" id="PF04055">
    <property type="entry name" value="Radical_SAM"/>
    <property type="match status" value="1"/>
</dbReference>
<sequence>MAQSMYVHIPFCDAICAYCDFFRCGYHRGLSDQYLEALKLDLAKQQPSTDLKTLYIGGGTPTSLQSDQLEALFQLLKPYRQSVEEYTVEVNVESLHANKISCMHTAGVNRISMGVQSFHPDLLHMMNRCHRTNDVVNAIQDLKKVGIHNISIDLIYGLPTQTMAMWEADLLQAAALPITHISLYALTIEEHSAFGRMGVTNIDPTLEGEMYDKAIQILENKGFHQYEISSFARSGYESMHNKQYWYYHDFYGIGCGASGKLDHQRYDMPKNLHAYIKGEQEPSWITLSQKDEMFEMVMMGLRLKEGLSYQAFEDAFHVSFDDVFKQAKEINIKKGELYECHRHLRATDHGLHFLNDVLLEFL</sequence>
<protein>
    <recommendedName>
        <fullName evidence="2 9">Heme chaperone HemW</fullName>
    </recommendedName>
</protein>
<dbReference type="CDD" id="cd01335">
    <property type="entry name" value="Radical_SAM"/>
    <property type="match status" value="1"/>
</dbReference>
<keyword evidence="8 9" id="KW-0143">Chaperone</keyword>
<gene>
    <name evidence="11" type="primary">hemW</name>
    <name evidence="11" type="ORF">GSF08_08325</name>
</gene>
<comment type="subcellular location">
    <subcellularLocation>
        <location evidence="9">Cytoplasm</location>
    </subcellularLocation>
</comment>
<evidence type="ECO:0000256" key="8">
    <source>
        <dbReference type="ARBA" id="ARBA00023186"/>
    </source>
</evidence>
<dbReference type="PANTHER" id="PTHR13932">
    <property type="entry name" value="COPROPORPHYRINIGEN III OXIDASE"/>
    <property type="match status" value="1"/>
</dbReference>
<name>A0A6N8U906_9FIRM</name>
<keyword evidence="3 9" id="KW-0349">Heme</keyword>
<evidence type="ECO:0000313" key="11">
    <source>
        <dbReference type="EMBL" id="MXQ73945.1"/>
    </source>
</evidence>
<comment type="similarity">
    <text evidence="1">Belongs to the anaerobic coproporphyrinogen-III oxidase family. HemW subfamily.</text>
</comment>
<evidence type="ECO:0000256" key="2">
    <source>
        <dbReference type="ARBA" id="ARBA00017228"/>
    </source>
</evidence>
<dbReference type="AlphaFoldDB" id="A0A6N8U906"/>
<dbReference type="Pfam" id="PF06969">
    <property type="entry name" value="HemN_C"/>
    <property type="match status" value="1"/>
</dbReference>
<evidence type="ECO:0000256" key="7">
    <source>
        <dbReference type="ARBA" id="ARBA00023014"/>
    </source>
</evidence>
<evidence type="ECO:0000256" key="4">
    <source>
        <dbReference type="ARBA" id="ARBA00022691"/>
    </source>
</evidence>
<keyword evidence="5 9" id="KW-0479">Metal-binding</keyword>
<evidence type="ECO:0000256" key="9">
    <source>
        <dbReference type="RuleBase" id="RU364116"/>
    </source>
</evidence>
<dbReference type="SFLD" id="SFLDG01065">
    <property type="entry name" value="anaerobic_coproporphyrinogen-I"/>
    <property type="match status" value="1"/>
</dbReference>
<evidence type="ECO:0000256" key="3">
    <source>
        <dbReference type="ARBA" id="ARBA00022617"/>
    </source>
</evidence>
<comment type="caution">
    <text evidence="11">The sequence shown here is derived from an EMBL/GenBank/DDBJ whole genome shotgun (WGS) entry which is preliminary data.</text>
</comment>
<dbReference type="PROSITE" id="PS51918">
    <property type="entry name" value="RADICAL_SAM"/>
    <property type="match status" value="1"/>
</dbReference>
<keyword evidence="6 9" id="KW-0408">Iron</keyword>
<keyword evidence="4 9" id="KW-0949">S-adenosyl-L-methionine</keyword>
<dbReference type="Proteomes" id="UP000434036">
    <property type="component" value="Unassembled WGS sequence"/>
</dbReference>
<dbReference type="SUPFAM" id="SSF102114">
    <property type="entry name" value="Radical SAM enzymes"/>
    <property type="match status" value="1"/>
</dbReference>
<dbReference type="SFLD" id="SFLDF00562">
    <property type="entry name" value="HemN-like__clustered_with_heat"/>
    <property type="match status" value="1"/>
</dbReference>
<dbReference type="GO" id="GO:0046872">
    <property type="term" value="F:metal ion binding"/>
    <property type="evidence" value="ECO:0007669"/>
    <property type="project" value="UniProtKB-UniRule"/>
</dbReference>
<comment type="function">
    <text evidence="9">Probably acts as a heme chaperone, transferring heme to an unknown acceptor. Binds one molecule of heme per monomer, possibly covalently. Binds 1 [4Fe-4S] cluster. The cluster is coordinated with 3 cysteines and an exchangeable S-adenosyl-L-methionine.</text>
</comment>
<feature type="domain" description="Radical SAM core" evidence="10">
    <location>
        <begin position="1"/>
        <end position="224"/>
    </location>
</feature>
<keyword evidence="7 9" id="KW-0411">Iron-sulfur</keyword>
<evidence type="ECO:0000259" key="10">
    <source>
        <dbReference type="PROSITE" id="PS51918"/>
    </source>
</evidence>
<dbReference type="SFLD" id="SFLDS00029">
    <property type="entry name" value="Radical_SAM"/>
    <property type="match status" value="1"/>
</dbReference>
<accession>A0A6N8U906</accession>
<keyword evidence="9" id="KW-0963">Cytoplasm</keyword>
<dbReference type="GO" id="GO:0006779">
    <property type="term" value="P:porphyrin-containing compound biosynthetic process"/>
    <property type="evidence" value="ECO:0007669"/>
    <property type="project" value="InterPro"/>
</dbReference>
<reference evidence="11 12" key="1">
    <citation type="submission" date="2019-12" db="EMBL/GenBank/DDBJ databases">
        <authorList>
            <person name="Yang R."/>
        </authorList>
    </citation>
    <scope>NUCLEOTIDE SEQUENCE [LARGE SCALE GENOMIC DNA]</scope>
    <source>
        <strain evidence="11 12">DONG20-135</strain>
    </source>
</reference>
<keyword evidence="9" id="KW-0004">4Fe-4S</keyword>
<keyword evidence="12" id="KW-1185">Reference proteome</keyword>
<dbReference type="NCBIfam" id="TIGR00539">
    <property type="entry name" value="hemN_rel"/>
    <property type="match status" value="1"/>
</dbReference>
<organism evidence="11 12">
    <name type="scientific">Copranaerobaculum intestinale</name>
    <dbReference type="NCBI Taxonomy" id="2692629"/>
    <lineage>
        <taxon>Bacteria</taxon>
        <taxon>Bacillati</taxon>
        <taxon>Bacillota</taxon>
        <taxon>Erysipelotrichia</taxon>
        <taxon>Erysipelotrichales</taxon>
        <taxon>Erysipelotrichaceae</taxon>
        <taxon>Copranaerobaculum</taxon>
    </lineage>
</organism>
<dbReference type="GO" id="GO:0004109">
    <property type="term" value="F:coproporphyrinogen oxidase activity"/>
    <property type="evidence" value="ECO:0007669"/>
    <property type="project" value="InterPro"/>
</dbReference>
<dbReference type="SMART" id="SM00729">
    <property type="entry name" value="Elp3"/>
    <property type="match status" value="1"/>
</dbReference>
<dbReference type="PANTHER" id="PTHR13932:SF5">
    <property type="entry name" value="RADICAL S-ADENOSYL METHIONINE DOMAIN-CONTAINING PROTEIN 1, MITOCHONDRIAL"/>
    <property type="match status" value="1"/>
</dbReference>
<dbReference type="GO" id="GO:0005737">
    <property type="term" value="C:cytoplasm"/>
    <property type="evidence" value="ECO:0007669"/>
    <property type="project" value="UniProtKB-SubCell"/>
</dbReference>
<dbReference type="InterPro" id="IPR034505">
    <property type="entry name" value="Coproporphyrinogen-III_oxidase"/>
</dbReference>
<dbReference type="InterPro" id="IPR010723">
    <property type="entry name" value="HemN_C"/>
</dbReference>
<evidence type="ECO:0000256" key="1">
    <source>
        <dbReference type="ARBA" id="ARBA00006100"/>
    </source>
</evidence>
<dbReference type="RefSeq" id="WP_160625343.1">
    <property type="nucleotide sequence ID" value="NZ_WUUQ01000002.1"/>
</dbReference>
<dbReference type="EMBL" id="WUUQ01000002">
    <property type="protein sequence ID" value="MXQ73945.1"/>
    <property type="molecule type" value="Genomic_DNA"/>
</dbReference>
<dbReference type="Gene3D" id="3.20.20.70">
    <property type="entry name" value="Aldolase class I"/>
    <property type="match status" value="1"/>
</dbReference>
<evidence type="ECO:0000256" key="6">
    <source>
        <dbReference type="ARBA" id="ARBA00023004"/>
    </source>
</evidence>